<dbReference type="PANTHER" id="PTHR32294">
    <property type="entry name" value="DNA POLYMERASE III SUBUNIT ALPHA"/>
    <property type="match status" value="1"/>
</dbReference>
<dbReference type="InterPro" id="IPR004013">
    <property type="entry name" value="PHP_dom"/>
</dbReference>
<evidence type="ECO:0000259" key="1">
    <source>
        <dbReference type="SMART" id="SM00481"/>
    </source>
</evidence>
<feature type="non-terminal residue" evidence="2">
    <location>
        <position position="117"/>
    </location>
</feature>
<reference evidence="2" key="1">
    <citation type="journal article" date="2015" name="Nature">
        <title>Complex archaea that bridge the gap between prokaryotes and eukaryotes.</title>
        <authorList>
            <person name="Spang A."/>
            <person name="Saw J.H."/>
            <person name="Jorgensen S.L."/>
            <person name="Zaremba-Niedzwiedzka K."/>
            <person name="Martijn J."/>
            <person name="Lind A.E."/>
            <person name="van Eijk R."/>
            <person name="Schleper C."/>
            <person name="Guy L."/>
            <person name="Ettema T.J."/>
        </authorList>
    </citation>
    <scope>NUCLEOTIDE SEQUENCE</scope>
</reference>
<dbReference type="GO" id="GO:0006260">
    <property type="term" value="P:DNA replication"/>
    <property type="evidence" value="ECO:0007669"/>
    <property type="project" value="InterPro"/>
</dbReference>
<dbReference type="InterPro" id="IPR016195">
    <property type="entry name" value="Pol/histidinol_Pase-like"/>
</dbReference>
<dbReference type="InterPro" id="IPR003141">
    <property type="entry name" value="Pol/His_phosphatase_N"/>
</dbReference>
<dbReference type="PANTHER" id="PTHR32294:SF0">
    <property type="entry name" value="DNA POLYMERASE III SUBUNIT ALPHA"/>
    <property type="match status" value="1"/>
</dbReference>
<comment type="caution">
    <text evidence="2">The sequence shown here is derived from an EMBL/GenBank/DDBJ whole genome shotgun (WGS) entry which is preliminary data.</text>
</comment>
<dbReference type="Pfam" id="PF02811">
    <property type="entry name" value="PHP"/>
    <property type="match status" value="1"/>
</dbReference>
<evidence type="ECO:0000313" key="2">
    <source>
        <dbReference type="EMBL" id="KKL16731.1"/>
    </source>
</evidence>
<organism evidence="2">
    <name type="scientific">marine sediment metagenome</name>
    <dbReference type="NCBI Taxonomy" id="412755"/>
    <lineage>
        <taxon>unclassified sequences</taxon>
        <taxon>metagenomes</taxon>
        <taxon>ecological metagenomes</taxon>
    </lineage>
</organism>
<accession>A0A0F9DG65</accession>
<dbReference type="EMBL" id="LAZR01039549">
    <property type="protein sequence ID" value="KKL16731.1"/>
    <property type="molecule type" value="Genomic_DNA"/>
</dbReference>
<dbReference type="InterPro" id="IPR004805">
    <property type="entry name" value="DnaE2/DnaE/PolC"/>
</dbReference>
<name>A0A0F9DG65_9ZZZZ</name>
<proteinExistence type="predicted"/>
<dbReference type="SUPFAM" id="SSF89550">
    <property type="entry name" value="PHP domain-like"/>
    <property type="match status" value="1"/>
</dbReference>
<dbReference type="SMART" id="SM00481">
    <property type="entry name" value="POLIIIAc"/>
    <property type="match status" value="1"/>
</dbReference>
<gene>
    <name evidence="2" type="ORF">LCGC14_2492640</name>
</gene>
<protein>
    <recommendedName>
        <fullName evidence="1">Polymerase/histidinol phosphatase N-terminal domain-containing protein</fullName>
    </recommendedName>
</protein>
<feature type="domain" description="Polymerase/histidinol phosphatase N-terminal" evidence="1">
    <location>
        <begin position="13"/>
        <end position="80"/>
    </location>
</feature>
<sequence length="117" mass="12636">MPSPTGPAKDGFVHLHVHSEYSLLDGGNRIADLVRRAGEMGMYALALTDHGNLFGAMAFYTACKAGGIKPILGLEAYISPTTRFDRSMGNINTAAYHIILLASNEAGWRNLIKLSSR</sequence>
<dbReference type="AlphaFoldDB" id="A0A0F9DG65"/>
<dbReference type="GO" id="GO:0008408">
    <property type="term" value="F:3'-5' exonuclease activity"/>
    <property type="evidence" value="ECO:0007669"/>
    <property type="project" value="InterPro"/>
</dbReference>
<dbReference type="Gene3D" id="3.20.20.140">
    <property type="entry name" value="Metal-dependent hydrolases"/>
    <property type="match status" value="1"/>
</dbReference>